<accession>A0A7W8TW54</accession>
<dbReference type="Pfam" id="PF12728">
    <property type="entry name" value="HTH_17"/>
    <property type="match status" value="1"/>
</dbReference>
<dbReference type="GO" id="GO:0003677">
    <property type="term" value="F:DNA binding"/>
    <property type="evidence" value="ECO:0007669"/>
    <property type="project" value="InterPro"/>
</dbReference>
<evidence type="ECO:0000259" key="1">
    <source>
        <dbReference type="Pfam" id="PF12728"/>
    </source>
</evidence>
<sequence>MEVNDPKSVDALLSEAPDLITPEELAALMRVNPSTVTRWVRDYGLIAISLGPRLKRFRKEDVREFILHGDELSDSSDGEVSDG</sequence>
<name>A0A7W8TW54_9MICC</name>
<dbReference type="SUPFAM" id="SSF46955">
    <property type="entry name" value="Putative DNA-binding domain"/>
    <property type="match status" value="1"/>
</dbReference>
<gene>
    <name evidence="2" type="ORF">HD598_002748</name>
</gene>
<feature type="domain" description="Helix-turn-helix" evidence="1">
    <location>
        <begin position="20"/>
        <end position="66"/>
    </location>
</feature>
<reference evidence="2 3" key="1">
    <citation type="submission" date="2020-08" db="EMBL/GenBank/DDBJ databases">
        <title>Sequencing the genomes of 1000 actinobacteria strains.</title>
        <authorList>
            <person name="Klenk H.-P."/>
        </authorList>
    </citation>
    <scope>NUCLEOTIDE SEQUENCE [LARGE SCALE GENOMIC DNA]</scope>
    <source>
        <strain evidence="2 3">DSM 105783</strain>
    </source>
</reference>
<dbReference type="InterPro" id="IPR041657">
    <property type="entry name" value="HTH_17"/>
</dbReference>
<dbReference type="InterPro" id="IPR010093">
    <property type="entry name" value="SinI_DNA-bd"/>
</dbReference>
<dbReference type="Proteomes" id="UP000580797">
    <property type="component" value="Unassembled WGS sequence"/>
</dbReference>
<dbReference type="InterPro" id="IPR009061">
    <property type="entry name" value="DNA-bd_dom_put_sf"/>
</dbReference>
<proteinExistence type="predicted"/>
<dbReference type="EMBL" id="JACHDR010000002">
    <property type="protein sequence ID" value="MBB5514001.1"/>
    <property type="molecule type" value="Genomic_DNA"/>
</dbReference>
<dbReference type="RefSeq" id="WP_221244893.1">
    <property type="nucleotide sequence ID" value="NZ_BAAARH010000011.1"/>
</dbReference>
<evidence type="ECO:0000313" key="3">
    <source>
        <dbReference type="Proteomes" id="UP000580797"/>
    </source>
</evidence>
<organism evidence="2 3">
    <name type="scientific">Neomicrococcus aestuarii</name>
    <dbReference type="NCBI Taxonomy" id="556325"/>
    <lineage>
        <taxon>Bacteria</taxon>
        <taxon>Bacillati</taxon>
        <taxon>Actinomycetota</taxon>
        <taxon>Actinomycetes</taxon>
        <taxon>Micrococcales</taxon>
        <taxon>Micrococcaceae</taxon>
        <taxon>Neomicrococcus</taxon>
    </lineage>
</organism>
<dbReference type="NCBIfam" id="TIGR01764">
    <property type="entry name" value="excise"/>
    <property type="match status" value="1"/>
</dbReference>
<dbReference type="AlphaFoldDB" id="A0A7W8TW54"/>
<evidence type="ECO:0000313" key="2">
    <source>
        <dbReference type="EMBL" id="MBB5514001.1"/>
    </source>
</evidence>
<comment type="caution">
    <text evidence="2">The sequence shown here is derived from an EMBL/GenBank/DDBJ whole genome shotgun (WGS) entry which is preliminary data.</text>
</comment>
<protein>
    <submittedName>
        <fullName evidence="2">Excisionase family DNA binding protein</fullName>
    </submittedName>
</protein>